<protein>
    <submittedName>
        <fullName evidence="2">ABC-type transport system involved in multi-copper enzyme maturation, permease component</fullName>
    </submittedName>
</protein>
<dbReference type="STRING" id="380244.SAMN05216298_1749"/>
<dbReference type="PANTHER" id="PTHR37305">
    <property type="entry name" value="INTEGRAL MEMBRANE PROTEIN-RELATED"/>
    <property type="match status" value="1"/>
</dbReference>
<dbReference type="GO" id="GO:0140359">
    <property type="term" value="F:ABC-type transporter activity"/>
    <property type="evidence" value="ECO:0007669"/>
    <property type="project" value="InterPro"/>
</dbReference>
<keyword evidence="1" id="KW-0812">Transmembrane</keyword>
<gene>
    <name evidence="2" type="ORF">SAMN05216298_1749</name>
</gene>
<dbReference type="Proteomes" id="UP000198662">
    <property type="component" value="Unassembled WGS sequence"/>
</dbReference>
<evidence type="ECO:0000313" key="3">
    <source>
        <dbReference type="Proteomes" id="UP000198662"/>
    </source>
</evidence>
<accession>A0A1G9FFM6</accession>
<keyword evidence="1" id="KW-1133">Transmembrane helix</keyword>
<feature type="transmembrane region" description="Helical" evidence="1">
    <location>
        <begin position="179"/>
        <end position="200"/>
    </location>
</feature>
<evidence type="ECO:0000256" key="1">
    <source>
        <dbReference type="SAM" id="Phobius"/>
    </source>
</evidence>
<feature type="transmembrane region" description="Helical" evidence="1">
    <location>
        <begin position="85"/>
        <end position="110"/>
    </location>
</feature>
<dbReference type="GO" id="GO:0005886">
    <property type="term" value="C:plasma membrane"/>
    <property type="evidence" value="ECO:0007669"/>
    <property type="project" value="UniProtKB-SubCell"/>
</dbReference>
<sequence>MSAMTIDRPAGGAAPARTAVKPVRFHRVLLSETTKFRTIRSTWICLTLGLVLLGLFGSIGAFTYDGGGAGVTDGPPGIAGRPLDAVSLALMGLSFASLVVGVFGVLSTAGEYSTGTIRSTLAAVPKRLPVLWAKAILAGGAVLVIAAAGAFTAFLIGTVGLDGEAIAVSLGDEGVLRSLLGAALYLALVAVFGVALGALLRSPAGGIAALVSILLILPGLAMLLPDSWYDTLNPYFPSNAGGAAYALTETADRLSPGEGIAVFAGWVALTLAAAAFRLKRTDV</sequence>
<feature type="transmembrane region" description="Helical" evidence="1">
    <location>
        <begin position="43"/>
        <end position="65"/>
    </location>
</feature>
<feature type="transmembrane region" description="Helical" evidence="1">
    <location>
        <begin position="207"/>
        <end position="224"/>
    </location>
</feature>
<keyword evidence="1" id="KW-0472">Membrane</keyword>
<proteinExistence type="predicted"/>
<feature type="transmembrane region" description="Helical" evidence="1">
    <location>
        <begin position="131"/>
        <end position="159"/>
    </location>
</feature>
<dbReference type="AlphaFoldDB" id="A0A1G9FFM6"/>
<organism evidence="2 3">
    <name type="scientific">Glycomyces sambucus</name>
    <dbReference type="NCBI Taxonomy" id="380244"/>
    <lineage>
        <taxon>Bacteria</taxon>
        <taxon>Bacillati</taxon>
        <taxon>Actinomycetota</taxon>
        <taxon>Actinomycetes</taxon>
        <taxon>Glycomycetales</taxon>
        <taxon>Glycomycetaceae</taxon>
        <taxon>Glycomyces</taxon>
    </lineage>
</organism>
<dbReference type="EMBL" id="FNGF01000002">
    <property type="protein sequence ID" value="SDK86973.1"/>
    <property type="molecule type" value="Genomic_DNA"/>
</dbReference>
<reference evidence="3" key="1">
    <citation type="submission" date="2016-10" db="EMBL/GenBank/DDBJ databases">
        <authorList>
            <person name="Varghese N."/>
            <person name="Submissions S."/>
        </authorList>
    </citation>
    <scope>NUCLEOTIDE SEQUENCE [LARGE SCALE GENOMIC DNA]</scope>
    <source>
        <strain evidence="3">CGMCC 4.3147</strain>
    </source>
</reference>
<keyword evidence="3" id="KW-1185">Reference proteome</keyword>
<evidence type="ECO:0000313" key="2">
    <source>
        <dbReference type="EMBL" id="SDK86973.1"/>
    </source>
</evidence>
<name>A0A1G9FFM6_9ACTN</name>
<dbReference type="PANTHER" id="PTHR37305:SF1">
    <property type="entry name" value="MEMBRANE PROTEIN"/>
    <property type="match status" value="1"/>
</dbReference>
<dbReference type="RefSeq" id="WP_218126340.1">
    <property type="nucleotide sequence ID" value="NZ_FNGF01000002.1"/>
</dbReference>
<feature type="transmembrane region" description="Helical" evidence="1">
    <location>
        <begin position="260"/>
        <end position="278"/>
    </location>
</feature>